<feature type="compositionally biased region" description="Basic and acidic residues" evidence="1">
    <location>
        <begin position="624"/>
        <end position="647"/>
    </location>
</feature>
<feature type="region of interest" description="Disordered" evidence="1">
    <location>
        <begin position="312"/>
        <end position="401"/>
    </location>
</feature>
<feature type="compositionally biased region" description="Basic and acidic residues" evidence="1">
    <location>
        <begin position="77"/>
        <end position="89"/>
    </location>
</feature>
<feature type="region of interest" description="Disordered" evidence="1">
    <location>
        <begin position="540"/>
        <end position="571"/>
    </location>
</feature>
<evidence type="ECO:0000256" key="1">
    <source>
        <dbReference type="SAM" id="MobiDB-lite"/>
    </source>
</evidence>
<feature type="compositionally biased region" description="Basic and acidic residues" evidence="1">
    <location>
        <begin position="340"/>
        <end position="352"/>
    </location>
</feature>
<feature type="region of interest" description="Disordered" evidence="1">
    <location>
        <begin position="230"/>
        <end position="250"/>
    </location>
</feature>
<feature type="region of interest" description="Disordered" evidence="1">
    <location>
        <begin position="77"/>
        <end position="100"/>
    </location>
</feature>
<feature type="compositionally biased region" description="Gly residues" evidence="1">
    <location>
        <begin position="235"/>
        <end position="247"/>
    </location>
</feature>
<feature type="compositionally biased region" description="Polar residues" evidence="1">
    <location>
        <begin position="372"/>
        <end position="385"/>
    </location>
</feature>
<feature type="compositionally biased region" description="Basic and acidic residues" evidence="1">
    <location>
        <begin position="127"/>
        <end position="147"/>
    </location>
</feature>
<proteinExistence type="predicted"/>
<accession>A0A0G4HJ29</accession>
<dbReference type="AlphaFoldDB" id="A0A0G4HJ29"/>
<gene>
    <name evidence="2" type="ORF">Cvel_28118</name>
</gene>
<dbReference type="EMBL" id="CDMZ01002861">
    <property type="protein sequence ID" value="CEM44184.1"/>
    <property type="molecule type" value="Genomic_DNA"/>
</dbReference>
<name>A0A0G4HJ29_9ALVE</name>
<feature type="region of interest" description="Disordered" evidence="1">
    <location>
        <begin position="624"/>
        <end position="674"/>
    </location>
</feature>
<sequence>MCCQLHQCALDPLAVLDFIRNPCETDRETQNGESPLVFLAVENFSQDVEKEMRKSYCFDCLKDLRRPVRALADEIERVSSQKEKSKEEAPTQQTPSASAHASACSCFPSTLTEGMTKGESFVSGRTDTSEHLDEARGGESREGKTGEETADDQVVAVQRHKTYPSSSLGGEVAERKGGKGAFAEREGLEESLAWLRQLVDIPSSASLPKCRRGLFVRRKLLLEILKPKKGEKTGEGGGAEGEGGEQSGGKCVKPSVQVLKEICGSILWGAAETAYRVFITKRHARAVAPAVLGRLILKQLVAAEKLKRFEAELEEDVDPDEASLKRGGRGKKKKAKQKPKKEQEEGKKEKSLQHPSGVGKKVEEEEQGGASMLNSNKHARSSSNLLPAHTRSCGSGVHAHTDSCGQQAMRVGGAGRPRSRSFGGLCQSACTLTLGRVMEEGPVAQSASLTQPCSQVAAGDLEILKSGGNSETEGDELSDDVPPSVFFMEEAELFLKDLEAEAGFCQDHQELALVRRCVLAMQALHCKICGPLCHVHKQQLPPHEREREREKEAPPQSNGGMGGQSEGMHGHLAAPSRDAVLKGPVGRTDVSEGCGSLRDAPSSFVPCSGNLDVNSVSVVGGGREGDCVEKGGGHELERERDSLRGGEGEGEGATTLGGPDCSCECHQRGGRGKA</sequence>
<feature type="compositionally biased region" description="Basic residues" evidence="1">
    <location>
        <begin position="326"/>
        <end position="339"/>
    </location>
</feature>
<evidence type="ECO:0000313" key="2">
    <source>
        <dbReference type="EMBL" id="CEM44184.1"/>
    </source>
</evidence>
<reference evidence="2" key="1">
    <citation type="submission" date="2014-11" db="EMBL/GenBank/DDBJ databases">
        <authorList>
            <person name="Otto D Thomas"/>
            <person name="Naeem Raeece"/>
        </authorList>
    </citation>
    <scope>NUCLEOTIDE SEQUENCE</scope>
</reference>
<feature type="region of interest" description="Disordered" evidence="1">
    <location>
        <begin position="117"/>
        <end position="150"/>
    </location>
</feature>
<feature type="compositionally biased region" description="Acidic residues" evidence="1">
    <location>
        <begin position="312"/>
        <end position="321"/>
    </location>
</feature>
<feature type="compositionally biased region" description="Basic and acidic residues" evidence="1">
    <location>
        <begin position="542"/>
        <end position="553"/>
    </location>
</feature>
<organism evidence="2">
    <name type="scientific">Chromera velia CCMP2878</name>
    <dbReference type="NCBI Taxonomy" id="1169474"/>
    <lineage>
        <taxon>Eukaryota</taxon>
        <taxon>Sar</taxon>
        <taxon>Alveolata</taxon>
        <taxon>Colpodellida</taxon>
        <taxon>Chromeraceae</taxon>
        <taxon>Chromera</taxon>
    </lineage>
</organism>
<dbReference type="VEuPathDB" id="CryptoDB:Cvel_28118"/>
<protein>
    <submittedName>
        <fullName evidence="2">Uncharacterized protein</fullName>
    </submittedName>
</protein>